<gene>
    <name evidence="8" type="ORF">Cop2CBH44_12100</name>
</gene>
<dbReference type="PANTHER" id="PTHR30352">
    <property type="entry name" value="PYRUVATE FORMATE-LYASE-ACTIVATING ENZYME"/>
    <property type="match status" value="1"/>
</dbReference>
<organism evidence="8 9">
    <name type="scientific">Coprobacter secundus subsp. similis</name>
    <dbReference type="NCBI Taxonomy" id="2751153"/>
    <lineage>
        <taxon>Bacteria</taxon>
        <taxon>Pseudomonadati</taxon>
        <taxon>Bacteroidota</taxon>
        <taxon>Bacteroidia</taxon>
        <taxon>Bacteroidales</taxon>
        <taxon>Barnesiellaceae</taxon>
        <taxon>Coprobacter</taxon>
    </lineage>
</organism>
<dbReference type="Proteomes" id="UP000594042">
    <property type="component" value="Chromosome"/>
</dbReference>
<protein>
    <recommendedName>
        <fullName evidence="7">Anaerobic ribonucleoside-triphosphate reductase-activating protein</fullName>
        <ecNumber evidence="7">1.97.1.-</ecNumber>
    </recommendedName>
</protein>
<keyword evidence="2" id="KW-0004">4Fe-4S</keyword>
<name>A0A7G1HZB2_9BACT</name>
<dbReference type="SFLD" id="SFLDS00029">
    <property type="entry name" value="Radical_SAM"/>
    <property type="match status" value="1"/>
</dbReference>
<dbReference type="InterPro" id="IPR012837">
    <property type="entry name" value="NrdG"/>
</dbReference>
<evidence type="ECO:0000256" key="3">
    <source>
        <dbReference type="ARBA" id="ARBA00022691"/>
    </source>
</evidence>
<dbReference type="RefSeq" id="WP_246469184.1">
    <property type="nucleotide sequence ID" value="NZ_AP023322.1"/>
</dbReference>
<reference evidence="9" key="1">
    <citation type="submission" date="2020-07" db="EMBL/GenBank/DDBJ databases">
        <title>Complete genome sequencing of Coprobacter sp. strain 2CBH44.</title>
        <authorList>
            <person name="Sakamoto M."/>
            <person name="Murakami T."/>
            <person name="Mori H."/>
        </authorList>
    </citation>
    <scope>NUCLEOTIDE SEQUENCE [LARGE SCALE GENOMIC DNA]</scope>
    <source>
        <strain evidence="9">2CBH44</strain>
    </source>
</reference>
<dbReference type="EMBL" id="AP023322">
    <property type="protein sequence ID" value="BCI62857.1"/>
    <property type="molecule type" value="Genomic_DNA"/>
</dbReference>
<evidence type="ECO:0000313" key="8">
    <source>
        <dbReference type="EMBL" id="BCI62857.1"/>
    </source>
</evidence>
<keyword evidence="4" id="KW-0479">Metal-binding</keyword>
<dbReference type="AlphaFoldDB" id="A0A7G1HZB2"/>
<evidence type="ECO:0000256" key="1">
    <source>
        <dbReference type="ARBA" id="ARBA00001966"/>
    </source>
</evidence>
<accession>A0A7G1HZB2</accession>
<sequence>MDKEMYDSLVIVDILEDTVVDGPGLRTSIYSAGCPHCCPGCHNPESWDIEQGKVVSLDYIMSVIKSSDFADVTFSGGDPLYQPEAFTCLARRIKEETGKNIWCYTGYRYEVVSRTPRLAAILPFIDVLVDGPFIQELRDVSLLFRGSSNQRLIDVQTSLAESRVVEYEYQPFCV</sequence>
<dbReference type="SUPFAM" id="SSF102114">
    <property type="entry name" value="Radical SAM enzymes"/>
    <property type="match status" value="1"/>
</dbReference>
<dbReference type="SFLD" id="SFLDF00299">
    <property type="entry name" value="anaerobic_ribonucleoside-triph"/>
    <property type="match status" value="1"/>
</dbReference>
<proteinExistence type="inferred from homology"/>
<dbReference type="GO" id="GO:0043365">
    <property type="term" value="F:[formate-C-acetyltransferase]-activating enzyme activity"/>
    <property type="evidence" value="ECO:0007669"/>
    <property type="project" value="InterPro"/>
</dbReference>
<dbReference type="InterPro" id="IPR007197">
    <property type="entry name" value="rSAM"/>
</dbReference>
<evidence type="ECO:0000313" key="9">
    <source>
        <dbReference type="Proteomes" id="UP000594042"/>
    </source>
</evidence>
<dbReference type="InterPro" id="IPR013785">
    <property type="entry name" value="Aldolase_TIM"/>
</dbReference>
<comment type="similarity">
    <text evidence="7">Belongs to the organic radical-activating enzymes family.</text>
</comment>
<keyword evidence="7" id="KW-0560">Oxidoreductase</keyword>
<keyword evidence="9" id="KW-1185">Reference proteome</keyword>
<evidence type="ECO:0000256" key="6">
    <source>
        <dbReference type="ARBA" id="ARBA00023014"/>
    </source>
</evidence>
<dbReference type="GO" id="GO:0051539">
    <property type="term" value="F:4 iron, 4 sulfur cluster binding"/>
    <property type="evidence" value="ECO:0007669"/>
    <property type="project" value="UniProtKB-KW"/>
</dbReference>
<dbReference type="InterPro" id="IPR034457">
    <property type="entry name" value="Organic_radical-activating"/>
</dbReference>
<dbReference type="KEGG" id="copr:Cop2CBH44_12100"/>
<dbReference type="GO" id="GO:0046872">
    <property type="term" value="F:metal ion binding"/>
    <property type="evidence" value="ECO:0007669"/>
    <property type="project" value="UniProtKB-KW"/>
</dbReference>
<evidence type="ECO:0000256" key="5">
    <source>
        <dbReference type="ARBA" id="ARBA00023004"/>
    </source>
</evidence>
<dbReference type="Pfam" id="PF13353">
    <property type="entry name" value="Fer4_12"/>
    <property type="match status" value="1"/>
</dbReference>
<dbReference type="SFLD" id="SFLDG01066">
    <property type="entry name" value="organic_radical-activating_enz"/>
    <property type="match status" value="1"/>
</dbReference>
<dbReference type="SFLD" id="SFLDG01063">
    <property type="entry name" value="activating_enzymes__group_1"/>
    <property type="match status" value="1"/>
</dbReference>
<keyword evidence="6" id="KW-0411">Iron-sulfur</keyword>
<dbReference type="GO" id="GO:0004748">
    <property type="term" value="F:ribonucleoside-diphosphate reductase activity, thioredoxin disulfide as acceptor"/>
    <property type="evidence" value="ECO:0007669"/>
    <property type="project" value="TreeGrafter"/>
</dbReference>
<keyword evidence="5" id="KW-0408">Iron</keyword>
<evidence type="ECO:0000256" key="2">
    <source>
        <dbReference type="ARBA" id="ARBA00022485"/>
    </source>
</evidence>
<evidence type="ECO:0000256" key="7">
    <source>
        <dbReference type="PIRNR" id="PIRNR000368"/>
    </source>
</evidence>
<dbReference type="EC" id="1.97.1.-" evidence="7"/>
<dbReference type="Gene3D" id="3.20.20.70">
    <property type="entry name" value="Aldolase class I"/>
    <property type="match status" value="1"/>
</dbReference>
<dbReference type="PIRSF" id="PIRSF000368">
    <property type="entry name" value="NrdG"/>
    <property type="match status" value="1"/>
</dbReference>
<dbReference type="InterPro" id="IPR058240">
    <property type="entry name" value="rSAM_sf"/>
</dbReference>
<dbReference type="NCBIfam" id="TIGR02491">
    <property type="entry name" value="NrdG"/>
    <property type="match status" value="1"/>
</dbReference>
<evidence type="ECO:0000256" key="4">
    <source>
        <dbReference type="ARBA" id="ARBA00022723"/>
    </source>
</evidence>
<dbReference type="PANTHER" id="PTHR30352:SF2">
    <property type="entry name" value="ANAEROBIC RIBONUCLEOSIDE-TRIPHOSPHATE REDUCTASE-ACTIVATING PROTEIN"/>
    <property type="match status" value="1"/>
</dbReference>
<comment type="cofactor">
    <cofactor evidence="1">
        <name>[4Fe-4S] cluster</name>
        <dbReference type="ChEBI" id="CHEBI:49883"/>
    </cofactor>
</comment>
<keyword evidence="3" id="KW-0949">S-adenosyl-L-methionine</keyword>
<comment type="function">
    <text evidence="7">Activation of anaerobic ribonucleoside-triphosphate reductase under anaerobic conditions by generation of an organic free radical, using S-adenosylmethionine and reduced flavodoxin as cosubstrates to produce 5'-deoxy-adenosine.</text>
</comment>